<evidence type="ECO:0000256" key="3">
    <source>
        <dbReference type="ARBA" id="ARBA00022989"/>
    </source>
</evidence>
<dbReference type="PANTHER" id="PTHR15948">
    <property type="entry name" value="G-PROTEIN COUPLED RECEPTOR 89-RELATED"/>
    <property type="match status" value="1"/>
</dbReference>
<feature type="domain" description="Abscisic acid G-protein coupled receptor-like" evidence="6">
    <location>
        <begin position="281"/>
        <end position="448"/>
    </location>
</feature>
<evidence type="ECO:0000256" key="2">
    <source>
        <dbReference type="ARBA" id="ARBA00022692"/>
    </source>
</evidence>
<evidence type="ECO:0000259" key="6">
    <source>
        <dbReference type="Pfam" id="PF12430"/>
    </source>
</evidence>
<dbReference type="STRING" id="595528.A0A0D2UJB4"/>
<feature type="transmembrane region" description="Helical" evidence="5">
    <location>
        <begin position="146"/>
        <end position="168"/>
    </location>
</feature>
<dbReference type="PANTHER" id="PTHR15948:SF0">
    <property type="entry name" value="GOLGI PH REGULATOR A-RELATED"/>
    <property type="match status" value="1"/>
</dbReference>
<dbReference type="OrthoDB" id="264392at2759"/>
<keyword evidence="9" id="KW-1185">Reference proteome</keyword>
<dbReference type="EMBL" id="KE346368">
    <property type="protein sequence ID" value="KJE95176.1"/>
    <property type="molecule type" value="Genomic_DNA"/>
</dbReference>
<feature type="transmembrane region" description="Helical" evidence="5">
    <location>
        <begin position="108"/>
        <end position="126"/>
    </location>
</feature>
<feature type="transmembrane region" description="Helical" evidence="5">
    <location>
        <begin position="432"/>
        <end position="453"/>
    </location>
</feature>
<keyword evidence="2 5" id="KW-0812">Transmembrane</keyword>
<feature type="transmembrane region" description="Helical" evidence="5">
    <location>
        <begin position="292"/>
        <end position="314"/>
    </location>
</feature>
<dbReference type="Proteomes" id="UP000008743">
    <property type="component" value="Unassembled WGS sequence"/>
</dbReference>
<keyword evidence="4 5" id="KW-0472">Membrane</keyword>
<dbReference type="Pfam" id="PF12430">
    <property type="entry name" value="ABA_GPCR"/>
    <property type="match status" value="1"/>
</dbReference>
<evidence type="ECO:0000313" key="8">
    <source>
        <dbReference type="EMBL" id="KJE95176.1"/>
    </source>
</evidence>
<feature type="transmembrane region" description="Helical" evidence="5">
    <location>
        <begin position="74"/>
        <end position="96"/>
    </location>
</feature>
<sequence>MLFVNTLAVFASYVLFYVFGGYFFVSQLFKDYEVRNSLVQQIYAVTFAISCAMFELIIFEILDILDRSSRLFHWRLAICLMLFILIVLIPLYQIFLSLRNIKIPTRRASLAAGSLWLIYIYFFWRLGDSFPILSAHHGIFTIEQGISRVGVIGVTLMAILSGLGAVNCPYTYMTMFLRAVEDAEVQDLEKKYLHTLDLIYSKKRKVVMTKKDRTMEGSSPTQQSAESGPSLFGRVASLFGRQSEHENIVLLEQEMRALEQSSRQQFLELSELHDAQDRKAYSQTWKGRYFNALGYFFSVYCVYKIFMCCINIIFDRVGKVDPVTRGIEITVVYLNMDFDVNFWSQHISFILVGIIIVTSIRGLLIQLTKFFYAISSSSSSNILVLFLAQIMGMYFVSSVLLMRMNMPLEYRIIITEVLGDIQFNFYHRWFDVIFLFSAVANLLLIGLTHQFAVRDTNVGPRSSKGAFKSIS</sequence>
<feature type="transmembrane region" description="Helical" evidence="5">
    <location>
        <begin position="381"/>
        <end position="401"/>
    </location>
</feature>
<dbReference type="GO" id="GO:0008308">
    <property type="term" value="F:voltage-gated monoatomic anion channel activity"/>
    <property type="evidence" value="ECO:0007669"/>
    <property type="project" value="TreeGrafter"/>
</dbReference>
<dbReference type="Pfam" id="PF12537">
    <property type="entry name" value="GPHR_N"/>
    <property type="match status" value="1"/>
</dbReference>
<accession>A0A0D2UJB4</accession>
<dbReference type="InParanoid" id="A0A0D2UJB4"/>
<dbReference type="eggNOG" id="KOG2417">
    <property type="taxonomic scope" value="Eukaryota"/>
</dbReference>
<dbReference type="GO" id="GO:0032580">
    <property type="term" value="C:Golgi cisterna membrane"/>
    <property type="evidence" value="ECO:0007669"/>
    <property type="project" value="TreeGrafter"/>
</dbReference>
<dbReference type="PhylomeDB" id="A0A0D2UJB4"/>
<dbReference type="InterPro" id="IPR025969">
    <property type="entry name" value="ABA_GPCR_dom"/>
</dbReference>
<evidence type="ECO:0000313" key="9">
    <source>
        <dbReference type="Proteomes" id="UP000008743"/>
    </source>
</evidence>
<dbReference type="InterPro" id="IPR015672">
    <property type="entry name" value="GPHR/GTG"/>
</dbReference>
<dbReference type="InterPro" id="IPR022535">
    <property type="entry name" value="Golgi_pH-regulator_cons_dom"/>
</dbReference>
<proteinExistence type="predicted"/>
<gene>
    <name evidence="8" type="ORF">CAOG_005654</name>
</gene>
<feature type="domain" description="Golgi pH regulator conserved" evidence="7">
    <location>
        <begin position="139"/>
        <end position="205"/>
    </location>
</feature>
<comment type="subcellular location">
    <subcellularLocation>
        <location evidence="1">Membrane</location>
        <topology evidence="1">Multi-pass membrane protein</topology>
    </subcellularLocation>
</comment>
<evidence type="ECO:0000256" key="5">
    <source>
        <dbReference type="SAM" id="Phobius"/>
    </source>
</evidence>
<dbReference type="AlphaFoldDB" id="A0A0D2UJB4"/>
<reference evidence="9" key="1">
    <citation type="submission" date="2011-02" db="EMBL/GenBank/DDBJ databases">
        <title>The Genome Sequence of Capsaspora owczarzaki ATCC 30864.</title>
        <authorList>
            <person name="Russ C."/>
            <person name="Cuomo C."/>
            <person name="Burger G."/>
            <person name="Gray M.W."/>
            <person name="Holland P.W.H."/>
            <person name="King N."/>
            <person name="Lang F.B.F."/>
            <person name="Roger A.J."/>
            <person name="Ruiz-Trillo I."/>
            <person name="Young S.K."/>
            <person name="Zeng Q."/>
            <person name="Gargeya S."/>
            <person name="Alvarado L."/>
            <person name="Berlin A."/>
            <person name="Chapman S.B."/>
            <person name="Chen Z."/>
            <person name="Freedman E."/>
            <person name="Gellesch M."/>
            <person name="Goldberg J."/>
            <person name="Griggs A."/>
            <person name="Gujja S."/>
            <person name="Heilman E."/>
            <person name="Heiman D."/>
            <person name="Howarth C."/>
            <person name="Mehta T."/>
            <person name="Neiman D."/>
            <person name="Pearson M."/>
            <person name="Roberts A."/>
            <person name="Saif S."/>
            <person name="Shea T."/>
            <person name="Shenoy N."/>
            <person name="Sisk P."/>
            <person name="Stolte C."/>
            <person name="Sykes S."/>
            <person name="White J."/>
            <person name="Yandava C."/>
            <person name="Haas B."/>
            <person name="Nusbaum C."/>
            <person name="Birren B."/>
        </authorList>
    </citation>
    <scope>NUCLEOTIDE SEQUENCE</scope>
    <source>
        <strain evidence="9">ATCC 30864</strain>
    </source>
</reference>
<dbReference type="OMA" id="FSVYCVY"/>
<feature type="transmembrane region" description="Helical" evidence="5">
    <location>
        <begin position="41"/>
        <end position="62"/>
    </location>
</feature>
<dbReference type="GO" id="GO:0051452">
    <property type="term" value="P:intracellular pH reduction"/>
    <property type="evidence" value="ECO:0007669"/>
    <property type="project" value="TreeGrafter"/>
</dbReference>
<organism evidence="8 9">
    <name type="scientific">Capsaspora owczarzaki (strain ATCC 30864)</name>
    <dbReference type="NCBI Taxonomy" id="595528"/>
    <lineage>
        <taxon>Eukaryota</taxon>
        <taxon>Filasterea</taxon>
        <taxon>Capsaspora</taxon>
    </lineage>
</organism>
<evidence type="ECO:0000256" key="4">
    <source>
        <dbReference type="ARBA" id="ARBA00023136"/>
    </source>
</evidence>
<keyword evidence="3 5" id="KW-1133">Transmembrane helix</keyword>
<feature type="transmembrane region" description="Helical" evidence="5">
    <location>
        <begin position="6"/>
        <end position="29"/>
    </location>
</feature>
<feature type="transmembrane region" description="Helical" evidence="5">
    <location>
        <begin position="342"/>
        <end position="360"/>
    </location>
</feature>
<evidence type="ECO:0008006" key="10">
    <source>
        <dbReference type="Google" id="ProtNLM"/>
    </source>
</evidence>
<protein>
    <recommendedName>
        <fullName evidence="10">Golgi pH regulator</fullName>
    </recommendedName>
</protein>
<dbReference type="RefSeq" id="XP_004346327.1">
    <property type="nucleotide sequence ID" value="XM_004346277.2"/>
</dbReference>
<evidence type="ECO:0000259" key="7">
    <source>
        <dbReference type="Pfam" id="PF12537"/>
    </source>
</evidence>
<name>A0A0D2UJB4_CAPO3</name>
<evidence type="ECO:0000256" key="1">
    <source>
        <dbReference type="ARBA" id="ARBA00004141"/>
    </source>
</evidence>